<reference evidence="1" key="1">
    <citation type="submission" date="2023-04" db="EMBL/GenBank/DDBJ databases">
        <title>Aspergillus oryzae NBRC 4228.</title>
        <authorList>
            <person name="Ichikawa N."/>
            <person name="Sato H."/>
            <person name="Tonouchi N."/>
        </authorList>
    </citation>
    <scope>NUCLEOTIDE SEQUENCE</scope>
    <source>
        <strain evidence="1">NBRC 4228</strain>
    </source>
</reference>
<dbReference type="EMBL" id="BSYA01000005">
    <property type="protein sequence ID" value="GMG23528.1"/>
    <property type="molecule type" value="Genomic_DNA"/>
</dbReference>
<organism evidence="1 2">
    <name type="scientific">Aspergillus oryzae</name>
    <name type="common">Yellow koji mold</name>
    <dbReference type="NCBI Taxonomy" id="5062"/>
    <lineage>
        <taxon>Eukaryota</taxon>
        <taxon>Fungi</taxon>
        <taxon>Dikarya</taxon>
        <taxon>Ascomycota</taxon>
        <taxon>Pezizomycotina</taxon>
        <taxon>Eurotiomycetes</taxon>
        <taxon>Eurotiomycetidae</taxon>
        <taxon>Eurotiales</taxon>
        <taxon>Aspergillaceae</taxon>
        <taxon>Aspergillus</taxon>
        <taxon>Aspergillus subgen. Circumdati</taxon>
    </lineage>
</organism>
<evidence type="ECO:0000313" key="1">
    <source>
        <dbReference type="EMBL" id="GMG23528.1"/>
    </source>
</evidence>
<dbReference type="Proteomes" id="UP001165205">
    <property type="component" value="Unassembled WGS sequence"/>
</dbReference>
<name>A0AAN4YDV4_ASPOZ</name>
<gene>
    <name evidence="1" type="ORF">Aory04_000095100</name>
</gene>
<accession>A0AAN4YDV4</accession>
<comment type="caution">
    <text evidence="1">The sequence shown here is derived from an EMBL/GenBank/DDBJ whole genome shotgun (WGS) entry which is preliminary data.</text>
</comment>
<protein>
    <submittedName>
        <fullName evidence="1">Unnamed protein product</fullName>
    </submittedName>
</protein>
<sequence>MVRCYHTMSDAVNSPHTVPSTTKHAARKSHAWIPPSTGGNLGSWYSHSKSKVWEDSVGDEILCSLQRACGVFSVSLPSIL</sequence>
<proteinExistence type="predicted"/>
<evidence type="ECO:0000313" key="2">
    <source>
        <dbReference type="Proteomes" id="UP001165205"/>
    </source>
</evidence>
<dbReference type="AlphaFoldDB" id="A0AAN4YDV4"/>